<reference evidence="2" key="1">
    <citation type="journal article" date="2019" name="Int. J. Syst. Evol. Microbiol.">
        <title>The Global Catalogue of Microorganisms (GCM) 10K type strain sequencing project: providing services to taxonomists for standard genome sequencing and annotation.</title>
        <authorList>
            <consortium name="The Broad Institute Genomics Platform"/>
            <consortium name="The Broad Institute Genome Sequencing Center for Infectious Disease"/>
            <person name="Wu L."/>
            <person name="Ma J."/>
        </authorList>
    </citation>
    <scope>NUCLEOTIDE SEQUENCE [LARGE SCALE GENOMIC DNA]</scope>
    <source>
        <strain evidence="2">KCTC 12847</strain>
    </source>
</reference>
<proteinExistence type="predicted"/>
<name>A0ABV7M2R7_9GAMM</name>
<evidence type="ECO:0000313" key="2">
    <source>
        <dbReference type="Proteomes" id="UP001595640"/>
    </source>
</evidence>
<comment type="caution">
    <text evidence="1">The sequence shown here is derived from an EMBL/GenBank/DDBJ whole genome shotgun (WGS) entry which is preliminary data.</text>
</comment>
<sequence>MAQALPILYRQIMALVGDLASRTVDPLIDVGEQKKLCGKEKKAEHDALEHGGELWREGGALCAV</sequence>
<gene>
    <name evidence="1" type="ORF">ACFOEI_12180</name>
</gene>
<keyword evidence="2" id="KW-1185">Reference proteome</keyword>
<dbReference type="RefSeq" id="WP_156817468.1">
    <property type="nucleotide sequence ID" value="NZ_BMXD01000010.1"/>
</dbReference>
<organism evidence="1 2">
    <name type="scientific">Modicisalibacter luteus</name>
    <dbReference type="NCBI Taxonomy" id="453962"/>
    <lineage>
        <taxon>Bacteria</taxon>
        <taxon>Pseudomonadati</taxon>
        <taxon>Pseudomonadota</taxon>
        <taxon>Gammaproteobacteria</taxon>
        <taxon>Oceanospirillales</taxon>
        <taxon>Halomonadaceae</taxon>
        <taxon>Modicisalibacter</taxon>
    </lineage>
</organism>
<accession>A0ABV7M2R7</accession>
<dbReference type="EMBL" id="JBHRUH010000019">
    <property type="protein sequence ID" value="MFC3292820.1"/>
    <property type="molecule type" value="Genomic_DNA"/>
</dbReference>
<dbReference type="Proteomes" id="UP001595640">
    <property type="component" value="Unassembled WGS sequence"/>
</dbReference>
<protein>
    <submittedName>
        <fullName evidence="1">Uncharacterized protein</fullName>
    </submittedName>
</protein>
<evidence type="ECO:0000313" key="1">
    <source>
        <dbReference type="EMBL" id="MFC3292820.1"/>
    </source>
</evidence>